<dbReference type="EMBL" id="CYHC01000001">
    <property type="protein sequence ID" value="CUA84001.1"/>
    <property type="molecule type" value="Genomic_DNA"/>
</dbReference>
<dbReference type="Pfam" id="PF13673">
    <property type="entry name" value="Acetyltransf_10"/>
    <property type="match status" value="1"/>
</dbReference>
<name>A0ABM9U162_9HYPH</name>
<keyword evidence="3" id="KW-1185">Reference proteome</keyword>
<accession>A0ABM9U162</accession>
<dbReference type="SUPFAM" id="SSF55729">
    <property type="entry name" value="Acyl-CoA N-acyltransferases (Nat)"/>
    <property type="match status" value="1"/>
</dbReference>
<evidence type="ECO:0000313" key="2">
    <source>
        <dbReference type="EMBL" id="CUA84001.1"/>
    </source>
</evidence>
<dbReference type="PANTHER" id="PTHR43233:SF1">
    <property type="entry name" value="FAMILY N-ACETYLTRANSFERASE, PUTATIVE (AFU_ORTHOLOGUE AFUA_6G03350)-RELATED"/>
    <property type="match status" value="1"/>
</dbReference>
<dbReference type="InterPro" id="IPR016181">
    <property type="entry name" value="Acyl_CoA_acyltransferase"/>
</dbReference>
<evidence type="ECO:0000313" key="3">
    <source>
        <dbReference type="Proteomes" id="UP000182178"/>
    </source>
</evidence>
<dbReference type="InterPro" id="IPR000182">
    <property type="entry name" value="GNAT_dom"/>
</dbReference>
<reference evidence="2 3" key="1">
    <citation type="submission" date="2015-08" db="EMBL/GenBank/DDBJ databases">
        <authorList>
            <person name="Varghese N."/>
        </authorList>
    </citation>
    <scope>NUCLEOTIDE SEQUENCE [LARGE SCALE GENOMIC DNA]</scope>
    <source>
        <strain evidence="2 3">DSM 18167</strain>
    </source>
</reference>
<gene>
    <name evidence="2" type="ORF">Ga0061061_101128</name>
</gene>
<organism evidence="2 3">
    <name type="scientific">Chelatococcus sambhunathii</name>
    <dbReference type="NCBI Taxonomy" id="363953"/>
    <lineage>
        <taxon>Bacteria</taxon>
        <taxon>Pseudomonadati</taxon>
        <taxon>Pseudomonadota</taxon>
        <taxon>Alphaproteobacteria</taxon>
        <taxon>Hyphomicrobiales</taxon>
        <taxon>Chelatococcaceae</taxon>
        <taxon>Chelatococcus</taxon>
    </lineage>
</organism>
<feature type="domain" description="N-acetyltransferase" evidence="1">
    <location>
        <begin position="1"/>
        <end position="141"/>
    </location>
</feature>
<protein>
    <submittedName>
        <fullName evidence="2">Acetyltransferase (GNAT) domain</fullName>
    </submittedName>
</protein>
<dbReference type="Proteomes" id="UP000182178">
    <property type="component" value="Unassembled WGS sequence"/>
</dbReference>
<dbReference type="PROSITE" id="PS51186">
    <property type="entry name" value="GNAT"/>
    <property type="match status" value="1"/>
</dbReference>
<sequence>MDETSRIIYGREETLPVAEFRQVLDASGLGTIRPVEDDGRLAAMLAGANLIVTARRDVPGHPLVGVARSITDFSWCCYLSELAVARSAQGLGIGKGLLDETRRLLGPRVSLVLASVPEAMGFYEHAGMVRIADAFWYRREA</sequence>
<dbReference type="Gene3D" id="3.40.630.30">
    <property type="match status" value="1"/>
</dbReference>
<comment type="caution">
    <text evidence="2">The sequence shown here is derived from an EMBL/GenBank/DDBJ whole genome shotgun (WGS) entry which is preliminary data.</text>
</comment>
<evidence type="ECO:0000259" key="1">
    <source>
        <dbReference type="PROSITE" id="PS51186"/>
    </source>
</evidence>
<dbReference type="PANTHER" id="PTHR43233">
    <property type="entry name" value="FAMILY N-ACETYLTRANSFERASE, PUTATIVE (AFU_ORTHOLOGUE AFUA_6G03350)-RELATED"/>
    <property type="match status" value="1"/>
</dbReference>
<dbReference type="InterPro" id="IPR053144">
    <property type="entry name" value="Acetyltransferase_Butenolide"/>
</dbReference>
<proteinExistence type="predicted"/>
<dbReference type="RefSeq" id="WP_055457877.1">
    <property type="nucleotide sequence ID" value="NZ_CYHC01000001.1"/>
</dbReference>